<dbReference type="SUPFAM" id="SSF88659">
    <property type="entry name" value="Sigma3 and sigma4 domains of RNA polymerase sigma factors"/>
    <property type="match status" value="1"/>
</dbReference>
<feature type="domain" description="RNA polymerase sigma-70 region 2" evidence="6">
    <location>
        <begin position="24"/>
        <end position="91"/>
    </location>
</feature>
<evidence type="ECO:0000256" key="2">
    <source>
        <dbReference type="ARBA" id="ARBA00023015"/>
    </source>
</evidence>
<dbReference type="AlphaFoldDB" id="A0AB36S737"/>
<dbReference type="SUPFAM" id="SSF88946">
    <property type="entry name" value="Sigma2 domain of RNA polymerase sigma factors"/>
    <property type="match status" value="1"/>
</dbReference>
<accession>A0AB36S737</accession>
<keyword evidence="3" id="KW-0731">Sigma factor</keyword>
<dbReference type="RefSeq" id="WP_016176778.1">
    <property type="nucleotide sequence ID" value="NZ_CAKMBM010000007.1"/>
</dbReference>
<sequence>MRAIKDYVIILRIKSGDVDAWGLLVEKYYDTIFNYCRRRFFGNTILAEDLTQDVFLKVISNIDSYKFSGKFFNYLFTVAVNACNNYSKKQKFEESEFDESYADHSNLNSKNKEVADSKGDEIQNALDALPEYQREALILRFYYDMKVKEVAMVTGTSVATAQSRIQQGLDKLKRLLKREDFYFE</sequence>
<dbReference type="PANTHER" id="PTHR43133">
    <property type="entry name" value="RNA POLYMERASE ECF-TYPE SIGMA FACTO"/>
    <property type="match status" value="1"/>
</dbReference>
<evidence type="ECO:0000256" key="3">
    <source>
        <dbReference type="ARBA" id="ARBA00023082"/>
    </source>
</evidence>
<dbReference type="Pfam" id="PF08281">
    <property type="entry name" value="Sigma70_r4_2"/>
    <property type="match status" value="1"/>
</dbReference>
<evidence type="ECO:0000259" key="7">
    <source>
        <dbReference type="Pfam" id="PF08281"/>
    </source>
</evidence>
<dbReference type="InterPro" id="IPR013249">
    <property type="entry name" value="RNA_pol_sigma70_r4_t2"/>
</dbReference>
<keyword evidence="5" id="KW-0804">Transcription</keyword>
<name>A0AB36S737_9ENTE</name>
<evidence type="ECO:0000256" key="4">
    <source>
        <dbReference type="ARBA" id="ARBA00023125"/>
    </source>
</evidence>
<dbReference type="Proteomes" id="UP000220669">
    <property type="component" value="Unassembled WGS sequence"/>
</dbReference>
<keyword evidence="4" id="KW-0238">DNA-binding</keyword>
<dbReference type="InterPro" id="IPR039425">
    <property type="entry name" value="RNA_pol_sigma-70-like"/>
</dbReference>
<evidence type="ECO:0000256" key="5">
    <source>
        <dbReference type="ARBA" id="ARBA00023163"/>
    </source>
</evidence>
<dbReference type="KEGG" id="edu:LIU_06875"/>
<protein>
    <submittedName>
        <fullName evidence="8">Sigma-70 family RNA polymerase sigma factor</fullName>
    </submittedName>
</protein>
<dbReference type="PANTHER" id="PTHR43133:SF8">
    <property type="entry name" value="RNA POLYMERASE SIGMA FACTOR HI_1459-RELATED"/>
    <property type="match status" value="1"/>
</dbReference>
<evidence type="ECO:0000313" key="9">
    <source>
        <dbReference type="Proteomes" id="UP000220669"/>
    </source>
</evidence>
<dbReference type="InterPro" id="IPR036388">
    <property type="entry name" value="WH-like_DNA-bd_sf"/>
</dbReference>
<dbReference type="Gene3D" id="1.10.1740.10">
    <property type="match status" value="1"/>
</dbReference>
<dbReference type="InterPro" id="IPR013325">
    <property type="entry name" value="RNA_pol_sigma_r2"/>
</dbReference>
<comment type="similarity">
    <text evidence="1">Belongs to the sigma-70 factor family. ECF subfamily.</text>
</comment>
<dbReference type="EMBL" id="PDEB01000004">
    <property type="protein sequence ID" value="PEH44478.1"/>
    <property type="molecule type" value="Genomic_DNA"/>
</dbReference>
<dbReference type="Gene3D" id="1.10.10.10">
    <property type="entry name" value="Winged helix-like DNA-binding domain superfamily/Winged helix DNA-binding domain"/>
    <property type="match status" value="1"/>
</dbReference>
<dbReference type="Pfam" id="PF04542">
    <property type="entry name" value="Sigma70_r2"/>
    <property type="match status" value="1"/>
</dbReference>
<comment type="caution">
    <text evidence="8">The sequence shown here is derived from an EMBL/GenBank/DDBJ whole genome shotgun (WGS) entry which is preliminary data.</text>
</comment>
<evidence type="ECO:0000256" key="1">
    <source>
        <dbReference type="ARBA" id="ARBA00010641"/>
    </source>
</evidence>
<dbReference type="GO" id="GO:0003677">
    <property type="term" value="F:DNA binding"/>
    <property type="evidence" value="ECO:0007669"/>
    <property type="project" value="UniProtKB-KW"/>
</dbReference>
<dbReference type="GO" id="GO:0016987">
    <property type="term" value="F:sigma factor activity"/>
    <property type="evidence" value="ECO:0007669"/>
    <property type="project" value="UniProtKB-KW"/>
</dbReference>
<evidence type="ECO:0000259" key="6">
    <source>
        <dbReference type="Pfam" id="PF04542"/>
    </source>
</evidence>
<feature type="domain" description="RNA polymerase sigma factor 70 region 4 type 2" evidence="7">
    <location>
        <begin position="120"/>
        <end position="172"/>
    </location>
</feature>
<reference evidence="8 9" key="1">
    <citation type="submission" date="2017-09" db="EMBL/GenBank/DDBJ databases">
        <title>FDA dAtabase for Regulatory Grade micrObial Sequences (FDA-ARGOS): Supporting development and validation of Infectious Disease Dx tests.</title>
        <authorList>
            <person name="Minogue T."/>
            <person name="Wolcott M."/>
            <person name="Wasieloski L."/>
            <person name="Aguilar W."/>
            <person name="Moore D."/>
            <person name="Tallon L.J."/>
            <person name="Sadzewicz L."/>
            <person name="Ott S."/>
            <person name="Zhao X."/>
            <person name="Nagaraj S."/>
            <person name="Vavikolanu K."/>
            <person name="Aluvathingal J."/>
            <person name="Nadendla S."/>
            <person name="Sichtig H."/>
        </authorList>
    </citation>
    <scope>NUCLEOTIDE SEQUENCE [LARGE SCALE GENOMIC DNA]</scope>
    <source>
        <strain evidence="8 9">FDAARGOS_396</strain>
    </source>
</reference>
<dbReference type="InterPro" id="IPR013324">
    <property type="entry name" value="RNA_pol_sigma_r3/r4-like"/>
</dbReference>
<keyword evidence="2" id="KW-0805">Transcription regulation</keyword>
<dbReference type="CDD" id="cd06171">
    <property type="entry name" value="Sigma70_r4"/>
    <property type="match status" value="1"/>
</dbReference>
<dbReference type="InterPro" id="IPR014284">
    <property type="entry name" value="RNA_pol_sigma-70_dom"/>
</dbReference>
<organism evidence="8 9">
    <name type="scientific">Enterococcus durans</name>
    <dbReference type="NCBI Taxonomy" id="53345"/>
    <lineage>
        <taxon>Bacteria</taxon>
        <taxon>Bacillati</taxon>
        <taxon>Bacillota</taxon>
        <taxon>Bacilli</taxon>
        <taxon>Lactobacillales</taxon>
        <taxon>Enterococcaceae</taxon>
        <taxon>Enterococcus</taxon>
    </lineage>
</organism>
<dbReference type="GO" id="GO:0006352">
    <property type="term" value="P:DNA-templated transcription initiation"/>
    <property type="evidence" value="ECO:0007669"/>
    <property type="project" value="InterPro"/>
</dbReference>
<gene>
    <name evidence="8" type="ORF">CRM96_05445</name>
</gene>
<proteinExistence type="inferred from homology"/>
<dbReference type="InterPro" id="IPR007627">
    <property type="entry name" value="RNA_pol_sigma70_r2"/>
</dbReference>
<dbReference type="NCBIfam" id="TIGR02937">
    <property type="entry name" value="sigma70-ECF"/>
    <property type="match status" value="1"/>
</dbReference>
<evidence type="ECO:0000313" key="8">
    <source>
        <dbReference type="EMBL" id="PEH44478.1"/>
    </source>
</evidence>